<keyword evidence="4" id="KW-1185">Reference proteome</keyword>
<evidence type="ECO:0000256" key="1">
    <source>
        <dbReference type="ARBA" id="ARBA00022801"/>
    </source>
</evidence>
<comment type="caution">
    <text evidence="3">The sequence shown here is derived from an EMBL/GenBank/DDBJ whole genome shotgun (WGS) entry which is preliminary data.</text>
</comment>
<dbReference type="PANTHER" id="PTHR43674:SF2">
    <property type="entry name" value="BETA-UREIDOPROPIONASE"/>
    <property type="match status" value="1"/>
</dbReference>
<dbReference type="CDD" id="cd07197">
    <property type="entry name" value="nitrilase"/>
    <property type="match status" value="1"/>
</dbReference>
<dbReference type="Pfam" id="PF00795">
    <property type="entry name" value="CN_hydrolase"/>
    <property type="match status" value="1"/>
</dbReference>
<evidence type="ECO:0000313" key="4">
    <source>
        <dbReference type="Proteomes" id="UP001570417"/>
    </source>
</evidence>
<dbReference type="SUPFAM" id="SSF56317">
    <property type="entry name" value="Carbon-nitrogen hydrolase"/>
    <property type="match status" value="1"/>
</dbReference>
<evidence type="ECO:0000259" key="2">
    <source>
        <dbReference type="PROSITE" id="PS50263"/>
    </source>
</evidence>
<proteinExistence type="predicted"/>
<dbReference type="EMBL" id="JBFRUW010000079">
    <property type="protein sequence ID" value="MFA0570387.1"/>
    <property type="molecule type" value="Genomic_DNA"/>
</dbReference>
<organism evidence="3 4">
    <name type="scientific">Vibrio gallaecicus</name>
    <dbReference type="NCBI Taxonomy" id="552386"/>
    <lineage>
        <taxon>Bacteria</taxon>
        <taxon>Pseudomonadati</taxon>
        <taxon>Pseudomonadota</taxon>
        <taxon>Gammaproteobacteria</taxon>
        <taxon>Vibrionales</taxon>
        <taxon>Vibrionaceae</taxon>
        <taxon>Vibrio</taxon>
    </lineage>
</organism>
<dbReference type="PROSITE" id="PS50263">
    <property type="entry name" value="CN_HYDROLASE"/>
    <property type="match status" value="1"/>
</dbReference>
<name>A0ABV4NGS5_9VIBR</name>
<dbReference type="InterPro" id="IPR050345">
    <property type="entry name" value="Aliph_Amidase/BUP"/>
</dbReference>
<dbReference type="PANTHER" id="PTHR43674">
    <property type="entry name" value="NITRILASE C965.09-RELATED"/>
    <property type="match status" value="1"/>
</dbReference>
<dbReference type="Proteomes" id="UP001570417">
    <property type="component" value="Unassembled WGS sequence"/>
</dbReference>
<protein>
    <submittedName>
        <fullName evidence="3">Carbon-nitrogen hydrolase family protein</fullName>
    </submittedName>
</protein>
<evidence type="ECO:0000313" key="3">
    <source>
        <dbReference type="EMBL" id="MFA0570387.1"/>
    </source>
</evidence>
<keyword evidence="1 3" id="KW-0378">Hydrolase</keyword>
<dbReference type="InterPro" id="IPR003010">
    <property type="entry name" value="C-N_Hydrolase"/>
</dbReference>
<sequence length="248" mass="26980">MKTGVTISLAQVPVTRGEVCANLERHLKMIEQSSYYDADVVVFPELSLTGYELDLAAELAFSPSPSNFKELSQASVENQIITIAGCPLKVKNDSKPTIGAVICFPDGTVQFYSKQHLHEGEGTYCSFGLSDYFFKVNGHQIALAICADFTELEHSRRAKKLGSDIYVVSALISKNGFEPDSKILSEIASEQGFPVLLSNHISVTGGWETCGKSSVWNSHGELVNNSSSKEYGLVLCNIMGNEVEANQT</sequence>
<dbReference type="RefSeq" id="WP_372267813.1">
    <property type="nucleotide sequence ID" value="NZ_JBFRUW010000079.1"/>
</dbReference>
<reference evidence="3 4" key="1">
    <citation type="journal article" date="2024" name="ISME J.">
        <title>Tailless and filamentous prophages are predominant in marine Vibrio.</title>
        <authorList>
            <person name="Steensen K."/>
            <person name="Seneca J."/>
            <person name="Bartlau N."/>
            <person name="Yu X.A."/>
            <person name="Hussain F.A."/>
            <person name="Polz M.F."/>
        </authorList>
    </citation>
    <scope>NUCLEOTIDE SEQUENCE [LARGE SCALE GENOMIC DNA]</scope>
    <source>
        <strain evidence="3 4">10N.222.51.A1</strain>
    </source>
</reference>
<accession>A0ABV4NGS5</accession>
<dbReference type="GO" id="GO:0016787">
    <property type="term" value="F:hydrolase activity"/>
    <property type="evidence" value="ECO:0007669"/>
    <property type="project" value="UniProtKB-KW"/>
</dbReference>
<feature type="domain" description="CN hydrolase" evidence="2">
    <location>
        <begin position="5"/>
        <end position="248"/>
    </location>
</feature>
<dbReference type="Gene3D" id="3.60.110.10">
    <property type="entry name" value="Carbon-nitrogen hydrolase"/>
    <property type="match status" value="1"/>
</dbReference>
<gene>
    <name evidence="3" type="ORF">AB4566_19145</name>
</gene>
<dbReference type="InterPro" id="IPR036526">
    <property type="entry name" value="C-N_Hydrolase_sf"/>
</dbReference>